<keyword evidence="5 7" id="KW-0573">Peptidoglycan synthesis</keyword>
<comment type="caution">
    <text evidence="9">The sequence shown here is derived from an EMBL/GenBank/DDBJ whole genome shotgun (WGS) entry which is preliminary data.</text>
</comment>
<reference evidence="9 10" key="1">
    <citation type="submission" date="2017-08" db="EMBL/GenBank/DDBJ databases">
        <title>Infants hospitalized years apart are colonized by the same room-sourced microbial strains.</title>
        <authorList>
            <person name="Brooks B."/>
            <person name="Olm M.R."/>
            <person name="Firek B.A."/>
            <person name="Baker R."/>
            <person name="Thomas B.C."/>
            <person name="Morowitz M.J."/>
            <person name="Banfield J.F."/>
        </authorList>
    </citation>
    <scope>NUCLEOTIDE SEQUENCE [LARGE SCALE GENOMIC DNA]</scope>
    <source>
        <strain evidence="9">S2_003_000_R2_11</strain>
    </source>
</reference>
<dbReference type="GO" id="GO:0009252">
    <property type="term" value="P:peptidoglycan biosynthetic process"/>
    <property type="evidence" value="ECO:0007669"/>
    <property type="project" value="UniProtKB-UniPathway"/>
</dbReference>
<name>A0A2W5S8J8_CERSP</name>
<sequence>MKRGDILVTRWGARFKGRRFPCAIGRGGTTCNKCEGDGATPVGVHRIVATFARADRTVGRRAKLAPKAIGPADLWSDDIRDPRYNHHVRVPHRFGHEQLRRSDPQYDLILVTDWNWPLAVPGKGSAIFVHIWRRPRSPTAGCVAFASHDLLWIVGKLNSRTRLVVRG</sequence>
<dbReference type="GO" id="GO:0071555">
    <property type="term" value="P:cell wall organization"/>
    <property type="evidence" value="ECO:0007669"/>
    <property type="project" value="UniProtKB-UniRule"/>
</dbReference>
<dbReference type="InterPro" id="IPR038063">
    <property type="entry name" value="Transpep_catalytic_dom"/>
</dbReference>
<evidence type="ECO:0000256" key="3">
    <source>
        <dbReference type="ARBA" id="ARBA00022679"/>
    </source>
</evidence>
<keyword evidence="4 7" id="KW-0133">Cell shape</keyword>
<evidence type="ECO:0000256" key="2">
    <source>
        <dbReference type="ARBA" id="ARBA00005992"/>
    </source>
</evidence>
<organism evidence="9 10">
    <name type="scientific">Cereibacter sphaeroides</name>
    <name type="common">Rhodobacter sphaeroides</name>
    <dbReference type="NCBI Taxonomy" id="1063"/>
    <lineage>
        <taxon>Bacteria</taxon>
        <taxon>Pseudomonadati</taxon>
        <taxon>Pseudomonadota</taxon>
        <taxon>Alphaproteobacteria</taxon>
        <taxon>Rhodobacterales</taxon>
        <taxon>Paracoccaceae</taxon>
        <taxon>Cereibacter</taxon>
    </lineage>
</organism>
<keyword evidence="6 7" id="KW-0961">Cell wall biogenesis/degradation</keyword>
<gene>
    <name evidence="9" type="ORF">DI533_19140</name>
</gene>
<comment type="pathway">
    <text evidence="1 7">Cell wall biogenesis; peptidoglycan biosynthesis.</text>
</comment>
<dbReference type="SUPFAM" id="SSF141523">
    <property type="entry name" value="L,D-transpeptidase catalytic domain-like"/>
    <property type="match status" value="1"/>
</dbReference>
<dbReference type="PROSITE" id="PS52029">
    <property type="entry name" value="LD_TPASE"/>
    <property type="match status" value="1"/>
</dbReference>
<dbReference type="GO" id="GO:0008360">
    <property type="term" value="P:regulation of cell shape"/>
    <property type="evidence" value="ECO:0007669"/>
    <property type="project" value="UniProtKB-UniRule"/>
</dbReference>
<keyword evidence="3" id="KW-0808">Transferase</keyword>
<dbReference type="PANTHER" id="PTHR38589:SF1">
    <property type="entry name" value="BLR0621 PROTEIN"/>
    <property type="match status" value="1"/>
</dbReference>
<evidence type="ECO:0000256" key="4">
    <source>
        <dbReference type="ARBA" id="ARBA00022960"/>
    </source>
</evidence>
<dbReference type="GO" id="GO:0004180">
    <property type="term" value="F:carboxypeptidase activity"/>
    <property type="evidence" value="ECO:0007669"/>
    <property type="project" value="UniProtKB-ARBA"/>
</dbReference>
<dbReference type="CDD" id="cd16913">
    <property type="entry name" value="YkuD_like"/>
    <property type="match status" value="1"/>
</dbReference>
<feature type="active site" description="Proton donor/acceptor" evidence="7">
    <location>
        <position position="130"/>
    </location>
</feature>
<feature type="active site" description="Nucleophile" evidence="7">
    <location>
        <position position="142"/>
    </location>
</feature>
<dbReference type="EMBL" id="QFQS01000007">
    <property type="protein sequence ID" value="PZQ95435.1"/>
    <property type="molecule type" value="Genomic_DNA"/>
</dbReference>
<protein>
    <recommendedName>
        <fullName evidence="8">L,D-TPase catalytic domain-containing protein</fullName>
    </recommendedName>
</protein>
<evidence type="ECO:0000313" key="10">
    <source>
        <dbReference type="Proteomes" id="UP000248975"/>
    </source>
</evidence>
<evidence type="ECO:0000256" key="7">
    <source>
        <dbReference type="PROSITE-ProRule" id="PRU01373"/>
    </source>
</evidence>
<dbReference type="Pfam" id="PF03734">
    <property type="entry name" value="YkuD"/>
    <property type="match status" value="1"/>
</dbReference>
<dbReference type="UniPathway" id="UPA00219"/>
<dbReference type="AlphaFoldDB" id="A0A2W5S8J8"/>
<dbReference type="PANTHER" id="PTHR38589">
    <property type="entry name" value="BLR0621 PROTEIN"/>
    <property type="match status" value="1"/>
</dbReference>
<proteinExistence type="inferred from homology"/>
<evidence type="ECO:0000313" key="9">
    <source>
        <dbReference type="EMBL" id="PZQ95435.1"/>
    </source>
</evidence>
<dbReference type="Proteomes" id="UP000248975">
    <property type="component" value="Unassembled WGS sequence"/>
</dbReference>
<dbReference type="InterPro" id="IPR005490">
    <property type="entry name" value="LD_TPept_cat_dom"/>
</dbReference>
<evidence type="ECO:0000256" key="6">
    <source>
        <dbReference type="ARBA" id="ARBA00023316"/>
    </source>
</evidence>
<evidence type="ECO:0000256" key="5">
    <source>
        <dbReference type="ARBA" id="ARBA00022984"/>
    </source>
</evidence>
<accession>A0A2W5S8J8</accession>
<evidence type="ECO:0000259" key="8">
    <source>
        <dbReference type="PROSITE" id="PS52029"/>
    </source>
</evidence>
<dbReference type="GO" id="GO:0016740">
    <property type="term" value="F:transferase activity"/>
    <property type="evidence" value="ECO:0007669"/>
    <property type="project" value="UniProtKB-KW"/>
</dbReference>
<evidence type="ECO:0000256" key="1">
    <source>
        <dbReference type="ARBA" id="ARBA00004752"/>
    </source>
</evidence>
<feature type="domain" description="L,D-TPase catalytic" evidence="8">
    <location>
        <begin position="1"/>
        <end position="166"/>
    </location>
</feature>
<comment type="similarity">
    <text evidence="2">Belongs to the YkuD family.</text>
</comment>